<feature type="region of interest" description="Disordered" evidence="5">
    <location>
        <begin position="157"/>
        <end position="179"/>
    </location>
</feature>
<evidence type="ECO:0000256" key="4">
    <source>
        <dbReference type="ARBA" id="ARBA00014478"/>
    </source>
</evidence>
<dbReference type="GO" id="GO:0004113">
    <property type="term" value="F:2',3'-cyclic-nucleotide 3'-phosphodiesterase activity"/>
    <property type="evidence" value="ECO:0007669"/>
    <property type="project" value="UniProtKB-EC"/>
</dbReference>
<protein>
    <recommendedName>
        <fullName evidence="4">2',3'-cyclic-nucleotide 3'-phosphodiesterase</fullName>
        <ecNumber evidence="3">3.1.4.37</ecNumber>
    </recommendedName>
</protein>
<name>A0A9P7V857_9ASCO</name>
<dbReference type="Gene3D" id="3.90.1140.10">
    <property type="entry name" value="Cyclic phosphodiesterase"/>
    <property type="match status" value="1"/>
</dbReference>
<comment type="function">
    <text evidence="1">Involved in the metabolism of ADP-ribose 1',2'-cyclic phosphate which is produced as a consequence of tRNA splicing.</text>
</comment>
<evidence type="ECO:0000313" key="6">
    <source>
        <dbReference type="EMBL" id="KAG7192983.1"/>
    </source>
</evidence>
<gene>
    <name evidence="6" type="primary">CPD1</name>
    <name evidence="6" type="ORF">KQ657_001093</name>
</gene>
<dbReference type="GO" id="GO:0009187">
    <property type="term" value="P:cyclic nucleotide metabolic process"/>
    <property type="evidence" value="ECO:0007669"/>
    <property type="project" value="TreeGrafter"/>
</dbReference>
<organism evidence="6 7">
    <name type="scientific">Scheffersomyces spartinae</name>
    <dbReference type="NCBI Taxonomy" id="45513"/>
    <lineage>
        <taxon>Eukaryota</taxon>
        <taxon>Fungi</taxon>
        <taxon>Dikarya</taxon>
        <taxon>Ascomycota</taxon>
        <taxon>Saccharomycotina</taxon>
        <taxon>Pichiomycetes</taxon>
        <taxon>Debaryomycetaceae</taxon>
        <taxon>Scheffersomyces</taxon>
    </lineage>
</organism>
<dbReference type="Pfam" id="PF07823">
    <property type="entry name" value="CPDase"/>
    <property type="match status" value="1"/>
</dbReference>
<evidence type="ECO:0000256" key="1">
    <source>
        <dbReference type="ARBA" id="ARBA00003831"/>
    </source>
</evidence>
<dbReference type="InterPro" id="IPR012386">
    <property type="entry name" value="Cyclic-nucl_3Pdiesterase"/>
</dbReference>
<comment type="similarity">
    <text evidence="2">Belongs to the 2H phosphoesterase superfamily. CPD1 family.</text>
</comment>
<dbReference type="Proteomes" id="UP000790833">
    <property type="component" value="Unassembled WGS sequence"/>
</dbReference>
<dbReference type="EC" id="3.1.4.37" evidence="3"/>
<dbReference type="GeneID" id="66114467"/>
<reference evidence="6" key="1">
    <citation type="submission" date="2021-03" db="EMBL/GenBank/DDBJ databases">
        <authorList>
            <person name="Palmer J.M."/>
        </authorList>
    </citation>
    <scope>NUCLEOTIDE SEQUENCE</scope>
    <source>
        <strain evidence="6">ARV_011</strain>
    </source>
</reference>
<dbReference type="InterPro" id="IPR009097">
    <property type="entry name" value="Cyclic_Pdiesterase"/>
</dbReference>
<evidence type="ECO:0000256" key="3">
    <source>
        <dbReference type="ARBA" id="ARBA00012317"/>
    </source>
</evidence>
<dbReference type="OrthoDB" id="514292at2759"/>
<dbReference type="PANTHER" id="PTHR28141:SF1">
    <property type="entry name" value="2',3'-CYCLIC-NUCLEOTIDE 3'-PHOSPHODIESTERASE"/>
    <property type="match status" value="1"/>
</dbReference>
<sequence>MNDDPGVALWLCPKKHTELYEKLETVMASLQTLFPGTPPSFEPHVTISTNIDIALDDPEKRHDDVDRILGASVAALQSIPATSTNSPLVRLGRVGTQRSKYKKLYFEVAPDANLLSFAQIIRELFVVLPQLVERENQLINPHLYTADNHGNRIRRAKLRSSKRASSTSEKDSVPTKQISLQPLQNEASSVAAQWSKSEFFPHLSMVYSEVYPIGSAMWRTITTRIQDYLGIDNCDDPVVEDTGLGWNGGVLKLVLCRGDPQDWIELGSVDV</sequence>
<comment type="caution">
    <text evidence="6">The sequence shown here is derived from an EMBL/GenBank/DDBJ whole genome shotgun (WGS) entry which is preliminary data.</text>
</comment>
<evidence type="ECO:0000256" key="2">
    <source>
        <dbReference type="ARBA" id="ARBA00006037"/>
    </source>
</evidence>
<dbReference type="PANTHER" id="PTHR28141">
    <property type="entry name" value="2',3'-CYCLIC-NUCLEOTIDE 3'-PHOSPHODIESTERASE"/>
    <property type="match status" value="1"/>
</dbReference>
<evidence type="ECO:0000256" key="5">
    <source>
        <dbReference type="SAM" id="MobiDB-lite"/>
    </source>
</evidence>
<accession>A0A9P7V857</accession>
<keyword evidence="7" id="KW-1185">Reference proteome</keyword>
<proteinExistence type="inferred from homology"/>
<dbReference type="SUPFAM" id="SSF55144">
    <property type="entry name" value="LigT-like"/>
    <property type="match status" value="2"/>
</dbReference>
<dbReference type="RefSeq" id="XP_043048532.1">
    <property type="nucleotide sequence ID" value="XM_043191900.1"/>
</dbReference>
<dbReference type="AlphaFoldDB" id="A0A9P7V857"/>
<evidence type="ECO:0000313" key="7">
    <source>
        <dbReference type="Proteomes" id="UP000790833"/>
    </source>
</evidence>
<dbReference type="EMBL" id="JAHMUF010000014">
    <property type="protein sequence ID" value="KAG7192983.1"/>
    <property type="molecule type" value="Genomic_DNA"/>
</dbReference>